<protein>
    <recommendedName>
        <fullName evidence="6">Ribosomal RNA small subunit methyltransferase I</fullName>
        <ecNumber evidence="6">2.1.1.198</ecNumber>
    </recommendedName>
    <alternativeName>
        <fullName evidence="6">16S rRNA 2'-O-ribose C1402 methyltransferase</fullName>
    </alternativeName>
    <alternativeName>
        <fullName evidence="6">rRNA (cytidine-2'-O-)-methyltransferase RsmI</fullName>
    </alternativeName>
</protein>
<dbReference type="EMBL" id="MFKP01000054">
    <property type="protein sequence ID" value="OGG43065.1"/>
    <property type="molecule type" value="Genomic_DNA"/>
</dbReference>
<proteinExistence type="inferred from homology"/>
<dbReference type="PIRSF" id="PIRSF005917">
    <property type="entry name" value="MTase_YraL"/>
    <property type="match status" value="1"/>
</dbReference>
<comment type="catalytic activity">
    <reaction evidence="6">
        <text>cytidine(1402) in 16S rRNA + S-adenosyl-L-methionine = 2'-O-methylcytidine(1402) in 16S rRNA + S-adenosyl-L-homocysteine + H(+)</text>
        <dbReference type="Rhea" id="RHEA:42924"/>
        <dbReference type="Rhea" id="RHEA-COMP:10285"/>
        <dbReference type="Rhea" id="RHEA-COMP:10286"/>
        <dbReference type="ChEBI" id="CHEBI:15378"/>
        <dbReference type="ChEBI" id="CHEBI:57856"/>
        <dbReference type="ChEBI" id="CHEBI:59789"/>
        <dbReference type="ChEBI" id="CHEBI:74495"/>
        <dbReference type="ChEBI" id="CHEBI:82748"/>
        <dbReference type="EC" id="2.1.1.198"/>
    </reaction>
</comment>
<evidence type="ECO:0000313" key="9">
    <source>
        <dbReference type="Proteomes" id="UP000178249"/>
    </source>
</evidence>
<dbReference type="SUPFAM" id="SSF53790">
    <property type="entry name" value="Tetrapyrrole methylase"/>
    <property type="match status" value="1"/>
</dbReference>
<dbReference type="Gene3D" id="3.40.1010.10">
    <property type="entry name" value="Cobalt-precorrin-4 Transmethylase, Domain 1"/>
    <property type="match status" value="1"/>
</dbReference>
<evidence type="ECO:0000313" key="8">
    <source>
        <dbReference type="EMBL" id="OGG43065.1"/>
    </source>
</evidence>
<comment type="caution">
    <text evidence="8">The sequence shown here is derived from an EMBL/GenBank/DDBJ whole genome shotgun (WGS) entry which is preliminary data.</text>
</comment>
<dbReference type="GO" id="GO:0070677">
    <property type="term" value="F:rRNA (cytosine-2'-O-)-methyltransferase activity"/>
    <property type="evidence" value="ECO:0007669"/>
    <property type="project" value="UniProtKB-UniRule"/>
</dbReference>
<reference evidence="8 9" key="1">
    <citation type="journal article" date="2016" name="Nat. Commun.">
        <title>Thousands of microbial genomes shed light on interconnected biogeochemical processes in an aquifer system.</title>
        <authorList>
            <person name="Anantharaman K."/>
            <person name="Brown C.T."/>
            <person name="Hug L.A."/>
            <person name="Sharon I."/>
            <person name="Castelle C.J."/>
            <person name="Probst A.J."/>
            <person name="Thomas B.C."/>
            <person name="Singh A."/>
            <person name="Wilkins M.J."/>
            <person name="Karaoz U."/>
            <person name="Brodie E.L."/>
            <person name="Williams K.H."/>
            <person name="Hubbard S.S."/>
            <person name="Banfield J.F."/>
        </authorList>
    </citation>
    <scope>NUCLEOTIDE SEQUENCE [LARGE SCALE GENOMIC DNA]</scope>
</reference>
<keyword evidence="4 6" id="KW-0808">Transferase</keyword>
<dbReference type="InterPro" id="IPR035996">
    <property type="entry name" value="4pyrrol_Methylase_sf"/>
</dbReference>
<dbReference type="InterPro" id="IPR014776">
    <property type="entry name" value="4pyrrole_Mease_sub2"/>
</dbReference>
<comment type="similarity">
    <text evidence="6">Belongs to the methyltransferase superfamily. RsmI family.</text>
</comment>
<keyword evidence="1 6" id="KW-0963">Cytoplasm</keyword>
<dbReference type="GO" id="GO:0005737">
    <property type="term" value="C:cytoplasm"/>
    <property type="evidence" value="ECO:0007669"/>
    <property type="project" value="UniProtKB-SubCell"/>
</dbReference>
<evidence type="ECO:0000256" key="4">
    <source>
        <dbReference type="ARBA" id="ARBA00022679"/>
    </source>
</evidence>
<evidence type="ECO:0000259" key="7">
    <source>
        <dbReference type="Pfam" id="PF00590"/>
    </source>
</evidence>
<dbReference type="Proteomes" id="UP000178249">
    <property type="component" value="Unassembled WGS sequence"/>
</dbReference>
<dbReference type="EC" id="2.1.1.198" evidence="6"/>
<comment type="function">
    <text evidence="6">Catalyzes the 2'-O-methylation of the ribose of cytidine 1402 (C1402) in 16S rRNA.</text>
</comment>
<dbReference type="PANTHER" id="PTHR46111:SF1">
    <property type="entry name" value="RIBOSOMAL RNA SMALL SUBUNIT METHYLTRANSFERASE I"/>
    <property type="match status" value="1"/>
</dbReference>
<organism evidence="8 9">
    <name type="scientific">Candidatus Kaiserbacteria bacterium RIFCSPHIGHO2_01_FULL_48_10</name>
    <dbReference type="NCBI Taxonomy" id="1798476"/>
    <lineage>
        <taxon>Bacteria</taxon>
        <taxon>Candidatus Kaiseribacteriota</taxon>
    </lineage>
</organism>
<dbReference type="InterPro" id="IPR008189">
    <property type="entry name" value="rRNA_ssu_MeTfrase_I"/>
</dbReference>
<keyword evidence="2 6" id="KW-0698">rRNA processing</keyword>
<dbReference type="HAMAP" id="MF_01877">
    <property type="entry name" value="16SrRNA_methyltr_I"/>
    <property type="match status" value="1"/>
</dbReference>
<dbReference type="CDD" id="cd11648">
    <property type="entry name" value="RsmI"/>
    <property type="match status" value="1"/>
</dbReference>
<evidence type="ECO:0000256" key="6">
    <source>
        <dbReference type="HAMAP-Rule" id="MF_01877"/>
    </source>
</evidence>
<dbReference type="PANTHER" id="PTHR46111">
    <property type="entry name" value="RIBOSOMAL RNA SMALL SUBUNIT METHYLTRANSFERASE I"/>
    <property type="match status" value="1"/>
</dbReference>
<comment type="subcellular location">
    <subcellularLocation>
        <location evidence="6">Cytoplasm</location>
    </subcellularLocation>
</comment>
<dbReference type="AlphaFoldDB" id="A0A1F6C1I1"/>
<accession>A0A1F6C1I1</accession>
<gene>
    <name evidence="6" type="primary">rsmI</name>
    <name evidence="8" type="ORF">A2841_01450</name>
</gene>
<keyword evidence="3 6" id="KW-0489">Methyltransferase</keyword>
<dbReference type="InterPro" id="IPR000878">
    <property type="entry name" value="4pyrrol_Mease"/>
</dbReference>
<evidence type="ECO:0000256" key="1">
    <source>
        <dbReference type="ARBA" id="ARBA00022490"/>
    </source>
</evidence>
<keyword evidence="5 6" id="KW-0949">S-adenosyl-L-methionine</keyword>
<name>A0A1F6C1I1_9BACT</name>
<evidence type="ECO:0000256" key="3">
    <source>
        <dbReference type="ARBA" id="ARBA00022603"/>
    </source>
</evidence>
<dbReference type="InterPro" id="IPR014777">
    <property type="entry name" value="4pyrrole_Mease_sub1"/>
</dbReference>
<dbReference type="FunFam" id="3.40.1010.10:FF:000007">
    <property type="entry name" value="Ribosomal RNA small subunit methyltransferase I"/>
    <property type="match status" value="1"/>
</dbReference>
<evidence type="ECO:0000256" key="5">
    <source>
        <dbReference type="ARBA" id="ARBA00022691"/>
    </source>
</evidence>
<dbReference type="NCBIfam" id="TIGR00096">
    <property type="entry name" value="16S rRNA (cytidine(1402)-2'-O)-methyltransferase"/>
    <property type="match status" value="1"/>
</dbReference>
<feature type="domain" description="Tetrapyrrole methylase" evidence="7">
    <location>
        <begin position="5"/>
        <end position="204"/>
    </location>
</feature>
<evidence type="ECO:0000256" key="2">
    <source>
        <dbReference type="ARBA" id="ARBA00022552"/>
    </source>
</evidence>
<sequence>MEGILYVVGTPIGNLGDITLRALETLKAVDVIAAEDTRVTKKLLDRYEIRKPLISLRARSPRAAFEKVATLVSEGKSIAYVTDAGTPGISDPGSILVQLVRDQCGEKSIVIIPGVSALTAVLSAAGMRTDRFSFLGFLPHKKGRQKMLAMALSEGNALVIFESPHRIKKLFVELSSREPDREAVIGRELTKMYESIVHGTIADLRRRLDSGDIPTRGEFVVVIGSRL</sequence>
<dbReference type="Gene3D" id="3.30.950.10">
    <property type="entry name" value="Methyltransferase, Cobalt-precorrin-4 Transmethylase, Domain 2"/>
    <property type="match status" value="1"/>
</dbReference>
<dbReference type="Pfam" id="PF00590">
    <property type="entry name" value="TP_methylase"/>
    <property type="match status" value="1"/>
</dbReference>